<accession>A0A8U0UQ69</accession>
<dbReference type="InterPro" id="IPR028994">
    <property type="entry name" value="Integrin_alpha_N"/>
</dbReference>
<dbReference type="OrthoDB" id="10022113at2759"/>
<evidence type="ECO:0000256" key="1">
    <source>
        <dbReference type="SAM" id="SignalP"/>
    </source>
</evidence>
<dbReference type="InterPro" id="IPR027039">
    <property type="entry name" value="Crtac1"/>
</dbReference>
<dbReference type="SUPFAM" id="SSF69318">
    <property type="entry name" value="Integrin alpha N-terminal domain"/>
    <property type="match status" value="1"/>
</dbReference>
<sequence>MAPSADLGVFRMLLFLLLLRFLPPTEGSQRAEPMFTAVTSTVLPPDYDSNPTQLNYGVAVTDVDHDGDFEIVVAG</sequence>
<evidence type="ECO:0000313" key="3">
    <source>
        <dbReference type="RefSeq" id="XP_044924589.1"/>
    </source>
</evidence>
<dbReference type="Proteomes" id="UP000000715">
    <property type="component" value="Unplaced"/>
</dbReference>
<dbReference type="PANTHER" id="PTHR16026">
    <property type="entry name" value="CARTILAGE ACIDIC PROTEIN 1"/>
    <property type="match status" value="1"/>
</dbReference>
<protein>
    <submittedName>
        <fullName evidence="3">Cartilage acidic protein 1-like</fullName>
    </submittedName>
</protein>
<dbReference type="AlphaFoldDB" id="A0A8U0UQ69"/>
<organism evidence="2 3">
    <name type="scientific">Mustela putorius furo</name>
    <name type="common">European domestic ferret</name>
    <name type="synonym">Mustela furo</name>
    <dbReference type="NCBI Taxonomy" id="9669"/>
    <lineage>
        <taxon>Eukaryota</taxon>
        <taxon>Metazoa</taxon>
        <taxon>Chordata</taxon>
        <taxon>Craniata</taxon>
        <taxon>Vertebrata</taxon>
        <taxon>Euteleostomi</taxon>
        <taxon>Mammalia</taxon>
        <taxon>Eutheria</taxon>
        <taxon>Laurasiatheria</taxon>
        <taxon>Carnivora</taxon>
        <taxon>Caniformia</taxon>
        <taxon>Musteloidea</taxon>
        <taxon>Mustelidae</taxon>
        <taxon>Mustelinae</taxon>
        <taxon>Mustela</taxon>
    </lineage>
</organism>
<name>A0A8U0UQ69_MUSPF</name>
<dbReference type="GeneID" id="123388667"/>
<dbReference type="GO" id="GO:0007413">
    <property type="term" value="P:axonal fasciculation"/>
    <property type="evidence" value="ECO:0007669"/>
    <property type="project" value="TreeGrafter"/>
</dbReference>
<keyword evidence="1" id="KW-0732">Signal</keyword>
<gene>
    <name evidence="3" type="primary">LOC123388667</name>
</gene>
<feature type="chain" id="PRO_5035948611" evidence="1">
    <location>
        <begin position="28"/>
        <end position="75"/>
    </location>
</feature>
<dbReference type="PANTHER" id="PTHR16026:SF0">
    <property type="entry name" value="CARTILAGE ACIDIC PROTEIN 1"/>
    <property type="match status" value="1"/>
</dbReference>
<dbReference type="RefSeq" id="XP_044924589.1">
    <property type="nucleotide sequence ID" value="XM_045068654.1"/>
</dbReference>
<feature type="signal peptide" evidence="1">
    <location>
        <begin position="1"/>
        <end position="27"/>
    </location>
</feature>
<keyword evidence="2" id="KW-1185">Reference proteome</keyword>
<evidence type="ECO:0000313" key="2">
    <source>
        <dbReference type="Proteomes" id="UP000000715"/>
    </source>
</evidence>
<proteinExistence type="predicted"/>
<reference evidence="3" key="1">
    <citation type="submission" date="2025-08" db="UniProtKB">
        <authorList>
            <consortium name="RefSeq"/>
        </authorList>
    </citation>
    <scope>IDENTIFICATION</scope>
    <source>
        <tissue evidence="3">Brain</tissue>
    </source>
</reference>